<keyword evidence="6" id="KW-1185">Reference proteome</keyword>
<dbReference type="InterPro" id="IPR046960">
    <property type="entry name" value="PPR_At4g14850-like_plant"/>
</dbReference>
<proteinExistence type="inferred from homology"/>
<sequence length="941" mass="106499">MDKVISFKCFTTPSSQNSFISKLPTNTVHSLASQAVTFADTSQVSPLPLSLCSSYSQVSPHFDLFSEPSKLKSLDSVKQMHAHMIKLPERRKADTNIVMNLMISYLKFSDCRSAVMLFFLGSVRNFLVWKIFLEEYKRCKRDPYEILEVFGGLQYKGVEFDCRILTAVLKLCSILMNAWLGVELHACLIKRGFHLDVHLRCALMNFYGNCWGTEYADEVLAEMPEREVPLWNEAIMVNLQNGSPMKALELFRDMQHSFVKADNVKVAKALQACGKVDAIDEGKQIHGYVFRNSMNNDLPVCNSLITIYSKNNQIELAKRVFNSMENLNLSSWNAMLSGYAALGCFDDAWKLFYEMGSHGLTADIVTWNCLLSSHFQHGLYQQVLMILYDMQVAKVKPNSRSITPVVQAVTELSLMNLGREIHCYVVRNGLDYDEYVGTTLLDMYVKTNSLDKAQAVFDLMKNKNIVAWNSLISGYSSKGRYDNALNLLNQMDQGGFKPDIVTWNALVSGYSLNGQLKDSLAIIHQMKLSSLTPNVISWTALVSGCSKCGNYKDSIKFFNQMMQEDVKPNSATLSSLLQACAGLSLLLKGKEIHCFCVRNGFSEEVIVGTALIDMYVKSGNLKYACEVFWRMKRKTVATWNCMIMGFAIYSQGKEAAMLFDQMPEVGMQPDVITFTAVLSGCKNSGLLDLGWKYFDIMKAIYGITPTIEHYSCMVDLLGRTGYVDEALDLIQTMPMKPDASIWGALLGSCRIHNNLELGKIAASNLFELEPYNSANYMMMMNLYSMSNRWDDVDNLKDQAIARGVKVKKVWSWLQINLKVHIFSVEEPHPDSAEIYFELYQLISEMKKVGYVPNIKCVYQNIDDVEKKKVLLSHTEKLAITYGLIKSTNSSPIRVIKNARICSDCHMLAKFVSLVRNHEILLKDGVRFHHFREGKCSCNDCW</sequence>
<comment type="caution">
    <text evidence="5">The sequence shown here is derived from an EMBL/GenBank/DDBJ whole genome shotgun (WGS) entry which is preliminary data.</text>
</comment>
<name>A0AAD3SWE9_NEPGR</name>
<dbReference type="FunFam" id="1.25.40.10:FF:000393">
    <property type="entry name" value="Pentatricopeptide repeat-containing protein At1g20230"/>
    <property type="match status" value="1"/>
</dbReference>
<dbReference type="InterPro" id="IPR046848">
    <property type="entry name" value="E_motif"/>
</dbReference>
<dbReference type="InterPro" id="IPR032867">
    <property type="entry name" value="DYW_dom"/>
</dbReference>
<dbReference type="Pfam" id="PF20431">
    <property type="entry name" value="E_motif"/>
    <property type="match status" value="1"/>
</dbReference>
<dbReference type="AlphaFoldDB" id="A0AAD3SWE9"/>
<reference evidence="5" key="1">
    <citation type="submission" date="2023-05" db="EMBL/GenBank/DDBJ databases">
        <title>Nepenthes gracilis genome sequencing.</title>
        <authorList>
            <person name="Fukushima K."/>
        </authorList>
    </citation>
    <scope>NUCLEOTIDE SEQUENCE</scope>
    <source>
        <strain evidence="5">SING2019-196</strain>
    </source>
</reference>
<feature type="repeat" description="PPR" evidence="3">
    <location>
        <begin position="464"/>
        <end position="498"/>
    </location>
</feature>
<evidence type="ECO:0000256" key="3">
    <source>
        <dbReference type="PROSITE-ProRule" id="PRU00708"/>
    </source>
</evidence>
<comment type="similarity">
    <text evidence="1">Belongs to the PPR family. PCMP-H subfamily.</text>
</comment>
<dbReference type="PANTHER" id="PTHR47926">
    <property type="entry name" value="PENTATRICOPEPTIDE REPEAT-CONTAINING PROTEIN"/>
    <property type="match status" value="1"/>
</dbReference>
<evidence type="ECO:0000256" key="1">
    <source>
        <dbReference type="ARBA" id="ARBA00006643"/>
    </source>
</evidence>
<gene>
    <name evidence="5" type="ORF">Nepgr_019142</name>
</gene>
<evidence type="ECO:0000313" key="5">
    <source>
        <dbReference type="EMBL" id="GMH17301.1"/>
    </source>
</evidence>
<feature type="repeat" description="PPR" evidence="3">
    <location>
        <begin position="328"/>
        <end position="362"/>
    </location>
</feature>
<dbReference type="EMBL" id="BSYO01000017">
    <property type="protein sequence ID" value="GMH17301.1"/>
    <property type="molecule type" value="Genomic_DNA"/>
</dbReference>
<feature type="repeat" description="PPR" evidence="3">
    <location>
        <begin position="499"/>
        <end position="533"/>
    </location>
</feature>
<dbReference type="GO" id="GO:0009451">
    <property type="term" value="P:RNA modification"/>
    <property type="evidence" value="ECO:0007669"/>
    <property type="project" value="InterPro"/>
</dbReference>
<accession>A0AAD3SWE9</accession>
<evidence type="ECO:0000256" key="2">
    <source>
        <dbReference type="ARBA" id="ARBA00022737"/>
    </source>
</evidence>
<feature type="repeat" description="PPR" evidence="3">
    <location>
        <begin position="635"/>
        <end position="669"/>
    </location>
</feature>
<dbReference type="NCBIfam" id="TIGR00756">
    <property type="entry name" value="PPR"/>
    <property type="match status" value="7"/>
</dbReference>
<dbReference type="PROSITE" id="PS51375">
    <property type="entry name" value="PPR"/>
    <property type="match status" value="6"/>
</dbReference>
<organism evidence="5 6">
    <name type="scientific">Nepenthes gracilis</name>
    <name type="common">Slender pitcher plant</name>
    <dbReference type="NCBI Taxonomy" id="150966"/>
    <lineage>
        <taxon>Eukaryota</taxon>
        <taxon>Viridiplantae</taxon>
        <taxon>Streptophyta</taxon>
        <taxon>Embryophyta</taxon>
        <taxon>Tracheophyta</taxon>
        <taxon>Spermatophyta</taxon>
        <taxon>Magnoliopsida</taxon>
        <taxon>eudicotyledons</taxon>
        <taxon>Gunneridae</taxon>
        <taxon>Pentapetalae</taxon>
        <taxon>Caryophyllales</taxon>
        <taxon>Nepenthaceae</taxon>
        <taxon>Nepenthes</taxon>
    </lineage>
</organism>
<evidence type="ECO:0000313" key="6">
    <source>
        <dbReference type="Proteomes" id="UP001279734"/>
    </source>
</evidence>
<dbReference type="GO" id="GO:0008270">
    <property type="term" value="F:zinc ion binding"/>
    <property type="evidence" value="ECO:0007669"/>
    <property type="project" value="InterPro"/>
</dbReference>
<dbReference type="InterPro" id="IPR011990">
    <property type="entry name" value="TPR-like_helical_dom_sf"/>
</dbReference>
<feature type="repeat" description="PPR" evidence="3">
    <location>
        <begin position="534"/>
        <end position="568"/>
    </location>
</feature>
<dbReference type="Proteomes" id="UP001279734">
    <property type="component" value="Unassembled WGS sequence"/>
</dbReference>
<dbReference type="InterPro" id="IPR002885">
    <property type="entry name" value="PPR_rpt"/>
</dbReference>
<dbReference type="Pfam" id="PF01535">
    <property type="entry name" value="PPR"/>
    <property type="match status" value="6"/>
</dbReference>
<dbReference type="FunFam" id="1.25.40.10:FF:000073">
    <property type="entry name" value="Pentatricopeptide repeat-containing protein chloroplastic"/>
    <property type="match status" value="1"/>
</dbReference>
<dbReference type="FunFam" id="1.25.40.10:FF:000184">
    <property type="entry name" value="Pentatricopeptide repeat-containing protein, chloroplastic"/>
    <property type="match status" value="1"/>
</dbReference>
<dbReference type="Pfam" id="PF14432">
    <property type="entry name" value="DYW_deaminase"/>
    <property type="match status" value="1"/>
</dbReference>
<feature type="repeat" description="PPR" evidence="3">
    <location>
        <begin position="363"/>
        <end position="397"/>
    </location>
</feature>
<evidence type="ECO:0000259" key="4">
    <source>
        <dbReference type="Pfam" id="PF14432"/>
    </source>
</evidence>
<dbReference type="GO" id="GO:0003723">
    <property type="term" value="F:RNA binding"/>
    <property type="evidence" value="ECO:0007669"/>
    <property type="project" value="InterPro"/>
</dbReference>
<dbReference type="Gene3D" id="1.25.40.10">
    <property type="entry name" value="Tetratricopeptide repeat domain"/>
    <property type="match status" value="5"/>
</dbReference>
<dbReference type="PANTHER" id="PTHR47926:SF539">
    <property type="entry name" value="DYW DOMAIN-CONTAINING PROTEIN"/>
    <property type="match status" value="1"/>
</dbReference>
<protein>
    <recommendedName>
        <fullName evidence="4">DYW domain-containing protein</fullName>
    </recommendedName>
</protein>
<feature type="domain" description="DYW" evidence="4">
    <location>
        <begin position="849"/>
        <end position="941"/>
    </location>
</feature>
<keyword evidence="2" id="KW-0677">Repeat</keyword>
<dbReference type="Pfam" id="PF13041">
    <property type="entry name" value="PPR_2"/>
    <property type="match status" value="3"/>
</dbReference>